<dbReference type="GO" id="GO:0015667">
    <property type="term" value="F:site-specific DNA-methyltransferase (cytosine-N4-specific) activity"/>
    <property type="evidence" value="ECO:0007669"/>
    <property type="project" value="UniProtKB-EC"/>
</dbReference>
<proteinExistence type="inferred from homology"/>
<gene>
    <name evidence="10" type="ORF">F1599_03115</name>
</gene>
<dbReference type="Proteomes" id="UP000324324">
    <property type="component" value="Unassembled WGS sequence"/>
</dbReference>
<organism evidence="10 11">
    <name type="scientific">Cupriavidus cauae</name>
    <dbReference type="NCBI Taxonomy" id="2608999"/>
    <lineage>
        <taxon>Bacteria</taxon>
        <taxon>Pseudomonadati</taxon>
        <taxon>Pseudomonadota</taxon>
        <taxon>Betaproteobacteria</taxon>
        <taxon>Burkholderiales</taxon>
        <taxon>Burkholderiaceae</taxon>
        <taxon>Cupriavidus</taxon>
    </lineage>
</organism>
<evidence type="ECO:0000313" key="11">
    <source>
        <dbReference type="Proteomes" id="UP000324324"/>
    </source>
</evidence>
<evidence type="ECO:0000256" key="7">
    <source>
        <dbReference type="ARBA" id="ARBA00047942"/>
    </source>
</evidence>
<dbReference type="GO" id="GO:0008170">
    <property type="term" value="F:N-methyltransferase activity"/>
    <property type="evidence" value="ECO:0007669"/>
    <property type="project" value="InterPro"/>
</dbReference>
<keyword evidence="3 10" id="KW-0808">Transferase</keyword>
<name>A0A5M8B8K9_9BURK</name>
<dbReference type="GO" id="GO:0009307">
    <property type="term" value="P:DNA restriction-modification system"/>
    <property type="evidence" value="ECO:0007669"/>
    <property type="project" value="UniProtKB-KW"/>
</dbReference>
<comment type="caution">
    <text evidence="10">The sequence shown here is derived from an EMBL/GenBank/DDBJ whole genome shotgun (WGS) entry which is preliminary data.</text>
</comment>
<dbReference type="InterPro" id="IPR002941">
    <property type="entry name" value="DNA_methylase_N4/N6"/>
</dbReference>
<dbReference type="PRINTS" id="PR00506">
    <property type="entry name" value="D21N6MTFRASE"/>
</dbReference>
<dbReference type="InterPro" id="IPR002295">
    <property type="entry name" value="N4/N6-MTase_EcoPI_Mod-like"/>
</dbReference>
<dbReference type="GO" id="GO:0003677">
    <property type="term" value="F:DNA binding"/>
    <property type="evidence" value="ECO:0007669"/>
    <property type="project" value="UniProtKB-KW"/>
</dbReference>
<protein>
    <submittedName>
        <fullName evidence="10">Site-specific DNA-methyltransferase</fullName>
    </submittedName>
</protein>
<evidence type="ECO:0000256" key="3">
    <source>
        <dbReference type="ARBA" id="ARBA00022679"/>
    </source>
</evidence>
<keyword evidence="5" id="KW-0680">Restriction system</keyword>
<dbReference type="Pfam" id="PF01555">
    <property type="entry name" value="N6_N4_Mtase"/>
    <property type="match status" value="1"/>
</dbReference>
<comment type="similarity">
    <text evidence="1">Belongs to the N(4)/N(6)-methyltransferase family. N(4) subfamily.</text>
</comment>
<comment type="catalytic activity">
    <reaction evidence="7">
        <text>a 2'-deoxyadenosine in DNA + S-adenosyl-L-methionine = an N(6)-methyl-2'-deoxyadenosine in DNA + S-adenosyl-L-homocysteine + H(+)</text>
        <dbReference type="Rhea" id="RHEA:15197"/>
        <dbReference type="Rhea" id="RHEA-COMP:12418"/>
        <dbReference type="Rhea" id="RHEA-COMP:12419"/>
        <dbReference type="ChEBI" id="CHEBI:15378"/>
        <dbReference type="ChEBI" id="CHEBI:57856"/>
        <dbReference type="ChEBI" id="CHEBI:59789"/>
        <dbReference type="ChEBI" id="CHEBI:90615"/>
        <dbReference type="ChEBI" id="CHEBI:90616"/>
        <dbReference type="EC" id="2.1.1.72"/>
    </reaction>
</comment>
<reference evidence="10 11" key="1">
    <citation type="submission" date="2019-09" db="EMBL/GenBank/DDBJ databases">
        <title>Isolation of a novel species in the genus Cupriavidus from patients with sepsis using whole genome sequencing.</title>
        <authorList>
            <person name="Kweon O.J."/>
            <person name="Lee M.-K."/>
        </authorList>
    </citation>
    <scope>NUCLEOTIDE SEQUENCE [LARGE SCALE GENOMIC DNA]</scope>
    <source>
        <strain evidence="10 11">MKL-01</strain>
    </source>
</reference>
<evidence type="ECO:0000256" key="4">
    <source>
        <dbReference type="ARBA" id="ARBA00022691"/>
    </source>
</evidence>
<evidence type="ECO:0000256" key="5">
    <source>
        <dbReference type="ARBA" id="ARBA00022747"/>
    </source>
</evidence>
<dbReference type="GO" id="GO:0009007">
    <property type="term" value="F:site-specific DNA-methyltransferase (adenine-specific) activity"/>
    <property type="evidence" value="ECO:0007669"/>
    <property type="project" value="UniProtKB-EC"/>
</dbReference>
<comment type="catalytic activity">
    <reaction evidence="8">
        <text>a 2'-deoxycytidine in DNA + S-adenosyl-L-methionine = an N(4)-methyl-2'-deoxycytidine in DNA + S-adenosyl-L-homocysteine + H(+)</text>
        <dbReference type="Rhea" id="RHEA:16857"/>
        <dbReference type="Rhea" id="RHEA-COMP:11369"/>
        <dbReference type="Rhea" id="RHEA-COMP:13674"/>
        <dbReference type="ChEBI" id="CHEBI:15378"/>
        <dbReference type="ChEBI" id="CHEBI:57856"/>
        <dbReference type="ChEBI" id="CHEBI:59789"/>
        <dbReference type="ChEBI" id="CHEBI:85452"/>
        <dbReference type="ChEBI" id="CHEBI:137933"/>
        <dbReference type="EC" id="2.1.1.113"/>
    </reaction>
</comment>
<dbReference type="InterPro" id="IPR029063">
    <property type="entry name" value="SAM-dependent_MTases_sf"/>
</dbReference>
<evidence type="ECO:0000313" key="10">
    <source>
        <dbReference type="EMBL" id="KAA6130985.1"/>
    </source>
</evidence>
<dbReference type="InterPro" id="IPR017985">
    <property type="entry name" value="MeTrfase_CN4_CS"/>
</dbReference>
<evidence type="ECO:0000256" key="6">
    <source>
        <dbReference type="ARBA" id="ARBA00023125"/>
    </source>
</evidence>
<keyword evidence="2 10" id="KW-0489">Methyltransferase</keyword>
<feature type="domain" description="DNA methylase N-4/N-6" evidence="9">
    <location>
        <begin position="34"/>
        <end position="91"/>
    </location>
</feature>
<keyword evidence="6" id="KW-0238">DNA-binding</keyword>
<dbReference type="EMBL" id="VWRN01000014">
    <property type="protein sequence ID" value="KAA6130985.1"/>
    <property type="molecule type" value="Genomic_DNA"/>
</dbReference>
<sequence length="386" mass="43294">MGDLQEPRHRKDVDKSQKMTVNFQRGDTALNGICPYFTMFPLDFPLNILQRKARPGDVVLDPFCGRGTTNFAARLVGLRSLGVDSSPVAAAITASKLATATVEDILAEARKILTEREAHRIPTGEFWQWAFHSTVLDSLCRFREAFLEDCATDARIALRGIVLGALHGPKQKTFPSYFSNQCPRTYAPKPAYATRFWQGRGLVPEPIDVLAVIERRAKRYFGTSSDITGAVRLADSREAGALHPNTAGTRFDWVITSPPYYGMRTYIPDQWLRNWFVGGPDAVDYSNRDQVVHSSPEDFAADLRRVWRNAEEVCAEDARMVIRFGGITDRRADPLDLIKSSLGDSGWRITTIREAGSATEGKRQADAFLRTKSKPMVEYDVWATRQ</sequence>
<evidence type="ECO:0000259" key="9">
    <source>
        <dbReference type="Pfam" id="PF01555"/>
    </source>
</evidence>
<dbReference type="PROSITE" id="PS00093">
    <property type="entry name" value="N4_MTASE"/>
    <property type="match status" value="1"/>
</dbReference>
<dbReference type="SUPFAM" id="SSF53335">
    <property type="entry name" value="S-adenosyl-L-methionine-dependent methyltransferases"/>
    <property type="match status" value="2"/>
</dbReference>
<evidence type="ECO:0000256" key="2">
    <source>
        <dbReference type="ARBA" id="ARBA00022603"/>
    </source>
</evidence>
<evidence type="ECO:0000256" key="1">
    <source>
        <dbReference type="ARBA" id="ARBA00010203"/>
    </source>
</evidence>
<keyword evidence="11" id="KW-1185">Reference proteome</keyword>
<keyword evidence="4" id="KW-0949">S-adenosyl-L-methionine</keyword>
<dbReference type="GO" id="GO:0032259">
    <property type="term" value="P:methylation"/>
    <property type="evidence" value="ECO:0007669"/>
    <property type="project" value="UniProtKB-KW"/>
</dbReference>
<evidence type="ECO:0000256" key="8">
    <source>
        <dbReference type="ARBA" id="ARBA00049120"/>
    </source>
</evidence>
<accession>A0A5M8B8K9</accession>
<dbReference type="AlphaFoldDB" id="A0A5M8B8K9"/>
<dbReference type="Gene3D" id="3.40.50.150">
    <property type="entry name" value="Vaccinia Virus protein VP39"/>
    <property type="match status" value="2"/>
</dbReference>